<dbReference type="RefSeq" id="XP_035322748.1">
    <property type="nucleotide sequence ID" value="XM_035467782.1"/>
</dbReference>
<accession>A0A9P5D512</accession>
<keyword evidence="2" id="KW-1185">Reference proteome</keyword>
<evidence type="ECO:0000313" key="2">
    <source>
        <dbReference type="Proteomes" id="UP000749293"/>
    </source>
</evidence>
<dbReference type="InterPro" id="IPR015797">
    <property type="entry name" value="NUDIX_hydrolase-like_dom_sf"/>
</dbReference>
<sequence>MTSTTNIVQRLPLCTELPPQIPPPMALGREERERSSPNVSHQITLERIVSYWNNIGLVELASMWKLFILDHVHAVGYIPDRFATAAKWDRRLFQIDVKSRVVRLNPQSLQQQDQDPVLVCNRAIVTFCEQNRDISRFGVGIEAWLQENERFVRGTCKAPDYHPILTRRPDLEGLRLPSPIRGILGIATAGIHLNVYTMKGNDVDKVWVSRRGPNKAAYPGCYDQIVAGGMEPDDRRNPWLRLCHELIEEAGYITSGRHVYRQQHGGAKGRCVGEIEARVSTIYFRTQKDWTAGAAEDGHVEPGLRFCFDLCLEPEEHPEANEADMEFSVLSVDDVKRSLQSFRWKPNSGLVTLNFLLRKGLVESAADRRAISSLAHEGLALELPEFFSEY</sequence>
<organism evidence="1 2">
    <name type="scientific">Geosmithia morbida</name>
    <dbReference type="NCBI Taxonomy" id="1094350"/>
    <lineage>
        <taxon>Eukaryota</taxon>
        <taxon>Fungi</taxon>
        <taxon>Dikarya</taxon>
        <taxon>Ascomycota</taxon>
        <taxon>Pezizomycotina</taxon>
        <taxon>Sordariomycetes</taxon>
        <taxon>Hypocreomycetidae</taxon>
        <taxon>Hypocreales</taxon>
        <taxon>Bionectriaceae</taxon>
        <taxon>Geosmithia</taxon>
    </lineage>
</organism>
<dbReference type="Gene3D" id="3.90.79.10">
    <property type="entry name" value="Nucleoside Triphosphate Pyrophosphohydrolase"/>
    <property type="match status" value="1"/>
</dbReference>
<protein>
    <submittedName>
        <fullName evidence="1">Thiamine pyrophosphokinase-related protein</fullName>
    </submittedName>
</protein>
<dbReference type="OrthoDB" id="10261522at2759"/>
<dbReference type="SUPFAM" id="SSF55811">
    <property type="entry name" value="Nudix"/>
    <property type="match status" value="1"/>
</dbReference>
<proteinExistence type="predicted"/>
<dbReference type="Proteomes" id="UP000749293">
    <property type="component" value="Unassembled WGS sequence"/>
</dbReference>
<dbReference type="AlphaFoldDB" id="A0A9P5D512"/>
<dbReference type="GeneID" id="55972037"/>
<reference evidence="1" key="1">
    <citation type="submission" date="2020-03" db="EMBL/GenBank/DDBJ databases">
        <title>Site-based positive gene gene selection in Geosmithia morbida across the United States reveals a broad range of putative effectors and factors for local host and environmental adapation.</title>
        <authorList>
            <person name="Onufrak A."/>
            <person name="Murdoch R.W."/>
            <person name="Gazis R."/>
            <person name="Huff M."/>
            <person name="Staton M."/>
            <person name="Klingeman W."/>
            <person name="Hadziabdic D."/>
        </authorList>
    </citation>
    <scope>NUCLEOTIDE SEQUENCE</scope>
    <source>
        <strain evidence="1">1262</strain>
    </source>
</reference>
<comment type="caution">
    <text evidence="1">The sequence shown here is derived from an EMBL/GenBank/DDBJ whole genome shotgun (WGS) entry which is preliminary data.</text>
</comment>
<evidence type="ECO:0000313" key="1">
    <source>
        <dbReference type="EMBL" id="KAF4124096.1"/>
    </source>
</evidence>
<dbReference type="EMBL" id="JAANYQ010000005">
    <property type="protein sequence ID" value="KAF4124096.1"/>
    <property type="molecule type" value="Genomic_DNA"/>
</dbReference>
<name>A0A9P5D512_9HYPO</name>
<gene>
    <name evidence="1" type="ORF">GMORB2_5812</name>
</gene>